<evidence type="ECO:0000313" key="4">
    <source>
        <dbReference type="EMBL" id="SMG53896.1"/>
    </source>
</evidence>
<dbReference type="InterPro" id="IPR001647">
    <property type="entry name" value="HTH_TetR"/>
</dbReference>
<dbReference type="PROSITE" id="PS50977">
    <property type="entry name" value="HTH_TETR_2"/>
    <property type="match status" value="1"/>
</dbReference>
<keyword evidence="5" id="KW-1185">Reference proteome</keyword>
<dbReference type="EMBL" id="FXAZ01000005">
    <property type="protein sequence ID" value="SMG53896.1"/>
    <property type="molecule type" value="Genomic_DNA"/>
</dbReference>
<dbReference type="InterPro" id="IPR050624">
    <property type="entry name" value="HTH-type_Tx_Regulator"/>
</dbReference>
<reference evidence="4 5" key="1">
    <citation type="submission" date="2017-04" db="EMBL/GenBank/DDBJ databases">
        <authorList>
            <person name="Afonso C.L."/>
            <person name="Miller P.J."/>
            <person name="Scott M.A."/>
            <person name="Spackman E."/>
            <person name="Goraichik I."/>
            <person name="Dimitrov K.M."/>
            <person name="Suarez D.L."/>
            <person name="Swayne D.E."/>
        </authorList>
    </citation>
    <scope>NUCLEOTIDE SEQUENCE [LARGE SCALE GENOMIC DNA]</scope>
    <source>
        <strain evidence="4 5">11</strain>
    </source>
</reference>
<dbReference type="Gene3D" id="1.10.357.10">
    <property type="entry name" value="Tetracycline Repressor, domain 2"/>
    <property type="match status" value="1"/>
</dbReference>
<dbReference type="OrthoDB" id="9814200at2"/>
<dbReference type="InterPro" id="IPR009057">
    <property type="entry name" value="Homeodomain-like_sf"/>
</dbReference>
<dbReference type="SUPFAM" id="SSF46689">
    <property type="entry name" value="Homeodomain-like"/>
    <property type="match status" value="1"/>
</dbReference>
<name>A0A1X7LJ48_9BACL</name>
<evidence type="ECO:0000259" key="3">
    <source>
        <dbReference type="PROSITE" id="PS50977"/>
    </source>
</evidence>
<evidence type="ECO:0000256" key="1">
    <source>
        <dbReference type="ARBA" id="ARBA00023125"/>
    </source>
</evidence>
<proteinExistence type="predicted"/>
<evidence type="ECO:0000256" key="2">
    <source>
        <dbReference type="PROSITE-ProRule" id="PRU00335"/>
    </source>
</evidence>
<dbReference type="InterPro" id="IPR049484">
    <property type="entry name" value="Rv0078-like_C"/>
</dbReference>
<dbReference type="PRINTS" id="PR00455">
    <property type="entry name" value="HTHTETR"/>
</dbReference>
<evidence type="ECO:0000313" key="5">
    <source>
        <dbReference type="Proteomes" id="UP000193834"/>
    </source>
</evidence>
<dbReference type="Pfam" id="PF21351">
    <property type="entry name" value="TetR_C_41"/>
    <property type="match status" value="1"/>
</dbReference>
<dbReference type="AlphaFoldDB" id="A0A1X7LJ48"/>
<gene>
    <name evidence="4" type="ORF">SAMN06295960_3605</name>
</gene>
<dbReference type="STRING" id="1852522.SAMN06295960_3605"/>
<feature type="DNA-binding region" description="H-T-H motif" evidence="2">
    <location>
        <begin position="32"/>
        <end position="51"/>
    </location>
</feature>
<dbReference type="GO" id="GO:0003677">
    <property type="term" value="F:DNA binding"/>
    <property type="evidence" value="ECO:0007669"/>
    <property type="project" value="UniProtKB-UniRule"/>
</dbReference>
<dbReference type="PANTHER" id="PTHR43479:SF11">
    <property type="entry name" value="ACREF_ENVCD OPERON REPRESSOR-RELATED"/>
    <property type="match status" value="1"/>
</dbReference>
<protein>
    <submittedName>
        <fullName evidence="4">Transcriptional regulator, TetR family</fullName>
    </submittedName>
</protein>
<dbReference type="PANTHER" id="PTHR43479">
    <property type="entry name" value="ACREF/ENVCD OPERON REPRESSOR-RELATED"/>
    <property type="match status" value="1"/>
</dbReference>
<dbReference type="RefSeq" id="WP_085496458.1">
    <property type="nucleotide sequence ID" value="NZ_FXAZ01000005.1"/>
</dbReference>
<accession>A0A1X7LJ48</accession>
<organism evidence="4 5">
    <name type="scientific">Paenibacillus aquistagni</name>
    <dbReference type="NCBI Taxonomy" id="1852522"/>
    <lineage>
        <taxon>Bacteria</taxon>
        <taxon>Bacillati</taxon>
        <taxon>Bacillota</taxon>
        <taxon>Bacilli</taxon>
        <taxon>Bacillales</taxon>
        <taxon>Paenibacillaceae</taxon>
        <taxon>Paenibacillus</taxon>
    </lineage>
</organism>
<dbReference type="Pfam" id="PF00440">
    <property type="entry name" value="TetR_N"/>
    <property type="match status" value="1"/>
</dbReference>
<dbReference type="Proteomes" id="UP000193834">
    <property type="component" value="Unassembled WGS sequence"/>
</dbReference>
<keyword evidence="1 2" id="KW-0238">DNA-binding</keyword>
<sequence length="195" mass="22335">MRRDKEAVNQTIQQLLRIAQHHFTEYGFTGTALEAIAHEANLTRGALYHHFRSKKELFQVVFEAIHQEVAERILTESAHGRDEWEQLKLGCLAFLTAAVEPQNKRMMLIDGPSVLGWEAWRLTDESNSMRLLREQLILMEQTGLLKPQLPIDAMVHMISGGLNELALWLALQHNLEDSLKQCERVIATCLEAIKK</sequence>
<feature type="domain" description="HTH tetR-type" evidence="3">
    <location>
        <begin position="9"/>
        <end position="69"/>
    </location>
</feature>